<protein>
    <submittedName>
        <fullName evidence="4">Lipopolysaccharide choline phosphotransferase</fullName>
    </submittedName>
</protein>
<evidence type="ECO:0000259" key="1">
    <source>
        <dbReference type="Pfam" id="PF04991"/>
    </source>
</evidence>
<reference evidence="4" key="1">
    <citation type="submission" date="2017-02" db="UniProtKB">
        <authorList>
            <consortium name="WormBaseParasite"/>
        </authorList>
    </citation>
    <scope>IDENTIFICATION</scope>
</reference>
<gene>
    <name evidence="2" type="ORF">HNAJ_LOCUS5295</name>
</gene>
<evidence type="ECO:0000313" key="2">
    <source>
        <dbReference type="EMBL" id="VDO01155.1"/>
    </source>
</evidence>
<feature type="domain" description="LicD/FKTN/FKRP nucleotidyltransferase" evidence="1">
    <location>
        <begin position="31"/>
        <end position="67"/>
    </location>
</feature>
<dbReference type="Proteomes" id="UP000278807">
    <property type="component" value="Unassembled WGS sequence"/>
</dbReference>
<dbReference type="PANTHER" id="PTHR43404:SF2">
    <property type="entry name" value="LIPOPOLYSACCHARIDE CHOLINEPHOSPHOTRANSFERASE LICD"/>
    <property type="match status" value="1"/>
</dbReference>
<keyword evidence="3" id="KW-1185">Reference proteome</keyword>
<dbReference type="WBParaSite" id="HNAJ_0000529901-mRNA-1">
    <property type="protein sequence ID" value="HNAJ_0000529901-mRNA-1"/>
    <property type="gene ID" value="HNAJ_0000529901"/>
</dbReference>
<organism evidence="4">
    <name type="scientific">Rodentolepis nana</name>
    <name type="common">Dwarf tapeworm</name>
    <name type="synonym">Hymenolepis nana</name>
    <dbReference type="NCBI Taxonomy" id="102285"/>
    <lineage>
        <taxon>Eukaryota</taxon>
        <taxon>Metazoa</taxon>
        <taxon>Spiralia</taxon>
        <taxon>Lophotrochozoa</taxon>
        <taxon>Platyhelminthes</taxon>
        <taxon>Cestoda</taxon>
        <taxon>Eucestoda</taxon>
        <taxon>Cyclophyllidea</taxon>
        <taxon>Hymenolepididae</taxon>
        <taxon>Rodentolepis</taxon>
    </lineage>
</organism>
<proteinExistence type="predicted"/>
<dbReference type="PANTHER" id="PTHR43404">
    <property type="entry name" value="LIPOPOLYSACCHARIDE CHOLINEPHOSPHOTRANSFERASE LICD"/>
    <property type="match status" value="1"/>
</dbReference>
<dbReference type="EMBL" id="UZAE01004376">
    <property type="protein sequence ID" value="VDO01155.1"/>
    <property type="molecule type" value="Genomic_DNA"/>
</dbReference>
<dbReference type="OrthoDB" id="419198at2759"/>
<evidence type="ECO:0000313" key="4">
    <source>
        <dbReference type="WBParaSite" id="HNAJ_0000529901-mRNA-1"/>
    </source>
</evidence>
<dbReference type="InterPro" id="IPR052942">
    <property type="entry name" value="LPS_cholinephosphotransferase"/>
</dbReference>
<dbReference type="AlphaFoldDB" id="A0A0R3TE10"/>
<dbReference type="GO" id="GO:0009100">
    <property type="term" value="P:glycoprotein metabolic process"/>
    <property type="evidence" value="ECO:0007669"/>
    <property type="project" value="UniProtKB-ARBA"/>
</dbReference>
<dbReference type="STRING" id="102285.A0A0R3TE10"/>
<reference evidence="2 3" key="2">
    <citation type="submission" date="2018-11" db="EMBL/GenBank/DDBJ databases">
        <authorList>
            <consortium name="Pathogen Informatics"/>
        </authorList>
    </citation>
    <scope>NUCLEOTIDE SEQUENCE [LARGE SCALE GENOMIC DNA]</scope>
</reference>
<evidence type="ECO:0000313" key="3">
    <source>
        <dbReference type="Proteomes" id="UP000278807"/>
    </source>
</evidence>
<dbReference type="InterPro" id="IPR007074">
    <property type="entry name" value="LicD/FKTN/FKRP_NTP_transf"/>
</dbReference>
<dbReference type="Pfam" id="PF04991">
    <property type="entry name" value="LicD"/>
    <property type="match status" value="1"/>
</dbReference>
<accession>A0A0R3TE10</accession>
<name>A0A0R3TE10_RODNA</name>
<sequence>MKISVGQKRTLEILIEVFKKAMTDINLDGQWFVDGGTLLGSIRHHDFIPWDDDADFKLNVKYRPVVQAALKKLAPKFLTIKWGGHDKLYFAPFNASTIVTPNSIGSQAIGRYPWAWPFIDIFYYEEYQPNFGRNYRDPSRKYPLSDIFPLTYRPFGKQWLPSPKRPVSFLKSCYGTKETGCRSHHWSHAMESGKMIVVENCRKLMRKFPFVQRCRVPKRESRGRSSGLCDEYLLNGHGHVIHKIRLPLDADECASSFYTVRHESFKCPRY</sequence>